<dbReference type="GO" id="GO:0004672">
    <property type="term" value="F:protein kinase activity"/>
    <property type="evidence" value="ECO:0007669"/>
    <property type="project" value="InterPro"/>
</dbReference>
<keyword evidence="3" id="KW-0418">Kinase</keyword>
<dbReference type="GO" id="GO:0005524">
    <property type="term" value="F:ATP binding"/>
    <property type="evidence" value="ECO:0007669"/>
    <property type="project" value="InterPro"/>
</dbReference>
<sequence>MEVTHSIRERTITENSLVVLLQGIHGHVTTVDLRDESMAKGRIVNVDAFMNIRLAEVVYTDRYGRATHLADFFVTGHRLGNSPVPSIVQCLARKDGTDDFYQLKILTLEERGEKGAETQEERQGKMLLHTEYSLLSLLHDQDGVVHHHGLFQDRAYEIVEDHEANKLVRKMKKRICLVLDCLCAHDFSDKTADLINLQHYVIKEKRLSERETIVIFYDVARVVEALHKKNIVHRDLKLGNMVLNKRTHRITITNFCLGKHLVSIFLKDKVQNSNGRFVLPTSGPVPYGTQIPGLIRMFNCNGDEVKKSEFPNGGNYTSPLQEGSFDLYGGRVLKLGTNMYSVSRPVETHMSGTSKSSASHAKENAAPNPLAKEELNLLARLMGRLEVKKTTGSESGFRVNLFSTDEEEEEAAILRPSEFSYQFINIQATQDQQSNEELARIMGEFKEEDSVSQSPCSKGDDLLAMMDGL</sequence>
<accession>A0A444UYE1</accession>
<dbReference type="AlphaFoldDB" id="A0A444UYE1"/>
<comment type="caution">
    <text evidence="3">The sequence shown here is derived from an EMBL/GenBank/DDBJ whole genome shotgun (WGS) entry which is preliminary data.</text>
</comment>
<dbReference type="InterPro" id="IPR001163">
    <property type="entry name" value="Sm_dom_euk/arc"/>
</dbReference>
<dbReference type="Gene3D" id="2.30.30.100">
    <property type="match status" value="1"/>
</dbReference>
<dbReference type="InterPro" id="IPR011009">
    <property type="entry name" value="Kinase-like_dom_sf"/>
</dbReference>
<reference evidence="3 4" key="1">
    <citation type="submission" date="2019-01" db="EMBL/GenBank/DDBJ databases">
        <title>Draft Genome and Complete Hox-Cluster Characterization of the Sterlet Sturgeon (Acipenser ruthenus).</title>
        <authorList>
            <person name="Wei Q."/>
        </authorList>
    </citation>
    <scope>NUCLEOTIDE SEQUENCE [LARGE SCALE GENOMIC DNA]</scope>
    <source>
        <strain evidence="3">WHYD16114868_AA</strain>
        <tissue evidence="3">Blood</tissue>
    </source>
</reference>
<evidence type="ECO:0000313" key="4">
    <source>
        <dbReference type="Proteomes" id="UP000289886"/>
    </source>
</evidence>
<keyword evidence="3" id="KW-0808">Transferase</keyword>
<evidence type="ECO:0000313" key="3">
    <source>
        <dbReference type="EMBL" id="RXM93182.1"/>
    </source>
</evidence>
<evidence type="ECO:0000256" key="1">
    <source>
        <dbReference type="SAM" id="MobiDB-lite"/>
    </source>
</evidence>
<name>A0A444UYE1_ACIRT</name>
<feature type="compositionally biased region" description="Polar residues" evidence="1">
    <location>
        <begin position="350"/>
        <end position="359"/>
    </location>
</feature>
<dbReference type="Pfam" id="PF00069">
    <property type="entry name" value="Pkinase"/>
    <property type="match status" value="1"/>
</dbReference>
<dbReference type="InterPro" id="IPR000719">
    <property type="entry name" value="Prot_kinase_dom"/>
</dbReference>
<keyword evidence="4" id="KW-1185">Reference proteome</keyword>
<dbReference type="PANTHER" id="PTHR21439:SF0">
    <property type="entry name" value="PROTEIN OSCP1"/>
    <property type="match status" value="1"/>
</dbReference>
<dbReference type="SMART" id="SM00220">
    <property type="entry name" value="S_TKc"/>
    <property type="match status" value="1"/>
</dbReference>
<dbReference type="GO" id="GO:0005886">
    <property type="term" value="C:plasma membrane"/>
    <property type="evidence" value="ECO:0007669"/>
    <property type="project" value="TreeGrafter"/>
</dbReference>
<feature type="region of interest" description="Disordered" evidence="1">
    <location>
        <begin position="347"/>
        <end position="369"/>
    </location>
</feature>
<dbReference type="SUPFAM" id="SSF56112">
    <property type="entry name" value="Protein kinase-like (PK-like)"/>
    <property type="match status" value="1"/>
</dbReference>
<dbReference type="PANTHER" id="PTHR21439">
    <property type="entry name" value="OXIDORED-NITRO DOMAIN-CONTAINING PROTEIN"/>
    <property type="match status" value="1"/>
</dbReference>
<dbReference type="InterPro" id="IPR010920">
    <property type="entry name" value="LSM_dom_sf"/>
</dbReference>
<gene>
    <name evidence="3" type="ORF">EOD39_19354</name>
</gene>
<protein>
    <submittedName>
        <fullName evidence="3">Serine/threonine-protein kinase 40</fullName>
    </submittedName>
</protein>
<dbReference type="PROSITE" id="PS50011">
    <property type="entry name" value="PROTEIN_KINASE_DOM"/>
    <property type="match status" value="1"/>
</dbReference>
<dbReference type="PROSITE" id="PS00108">
    <property type="entry name" value="PROTEIN_KINASE_ST"/>
    <property type="match status" value="1"/>
</dbReference>
<dbReference type="CDD" id="cd01733">
    <property type="entry name" value="LSm10"/>
    <property type="match status" value="1"/>
</dbReference>
<evidence type="ECO:0000259" key="2">
    <source>
        <dbReference type="PROSITE" id="PS50011"/>
    </source>
</evidence>
<proteinExistence type="predicted"/>
<dbReference type="InterPro" id="IPR008271">
    <property type="entry name" value="Ser/Thr_kinase_AS"/>
</dbReference>
<organism evidence="3 4">
    <name type="scientific">Acipenser ruthenus</name>
    <name type="common">Sterlet sturgeon</name>
    <dbReference type="NCBI Taxonomy" id="7906"/>
    <lineage>
        <taxon>Eukaryota</taxon>
        <taxon>Metazoa</taxon>
        <taxon>Chordata</taxon>
        <taxon>Craniata</taxon>
        <taxon>Vertebrata</taxon>
        <taxon>Euteleostomi</taxon>
        <taxon>Actinopterygii</taxon>
        <taxon>Chondrostei</taxon>
        <taxon>Acipenseriformes</taxon>
        <taxon>Acipenseridae</taxon>
        <taxon>Acipenser</taxon>
    </lineage>
</organism>
<dbReference type="InterPro" id="IPR019332">
    <property type="entry name" value="OSCP1"/>
</dbReference>
<dbReference type="GO" id="GO:0005737">
    <property type="term" value="C:cytoplasm"/>
    <property type="evidence" value="ECO:0007669"/>
    <property type="project" value="TreeGrafter"/>
</dbReference>
<dbReference type="Pfam" id="PF01423">
    <property type="entry name" value="LSM"/>
    <property type="match status" value="1"/>
</dbReference>
<dbReference type="SUPFAM" id="SSF50182">
    <property type="entry name" value="Sm-like ribonucleoproteins"/>
    <property type="match status" value="1"/>
</dbReference>
<dbReference type="Gene3D" id="1.10.510.10">
    <property type="entry name" value="Transferase(Phosphotransferase) domain 1"/>
    <property type="match status" value="1"/>
</dbReference>
<feature type="domain" description="Protein kinase" evidence="2">
    <location>
        <begin position="73"/>
        <end position="402"/>
    </location>
</feature>
<dbReference type="EMBL" id="SCEB01005021">
    <property type="protein sequence ID" value="RXM93182.1"/>
    <property type="molecule type" value="Genomic_DNA"/>
</dbReference>
<dbReference type="Proteomes" id="UP000289886">
    <property type="component" value="Unassembled WGS sequence"/>
</dbReference>